<evidence type="ECO:0000256" key="1">
    <source>
        <dbReference type="SAM" id="MobiDB-lite"/>
    </source>
</evidence>
<proteinExistence type="predicted"/>
<accession>A0A197JH11</accession>
<feature type="compositionally biased region" description="Low complexity" evidence="1">
    <location>
        <begin position="145"/>
        <end position="156"/>
    </location>
</feature>
<feature type="compositionally biased region" description="Low complexity" evidence="1">
    <location>
        <begin position="101"/>
        <end position="118"/>
    </location>
</feature>
<reference evidence="2 3" key="1">
    <citation type="submission" date="2016-05" db="EMBL/GenBank/DDBJ databases">
        <title>Genome sequencing reveals origins of a unique bacterial endosymbiosis in the earliest lineages of terrestrial Fungi.</title>
        <authorList>
            <consortium name="DOE Joint Genome Institute"/>
            <person name="Uehling J."/>
            <person name="Gryganskyi A."/>
            <person name="Hameed K."/>
            <person name="Tschaplinski T."/>
            <person name="Misztal P."/>
            <person name="Wu S."/>
            <person name="Desiro A."/>
            <person name="Vande Pol N."/>
            <person name="Du Z.-Y."/>
            <person name="Zienkiewicz A."/>
            <person name="Zienkiewicz K."/>
            <person name="Morin E."/>
            <person name="Tisserant E."/>
            <person name="Splivallo R."/>
            <person name="Hainaut M."/>
            <person name="Henrissat B."/>
            <person name="Ohm R."/>
            <person name="Kuo A."/>
            <person name="Yan J."/>
            <person name="Lipzen A."/>
            <person name="Nolan M."/>
            <person name="Labutti K."/>
            <person name="Barry K."/>
            <person name="Goldstein A."/>
            <person name="Labbe J."/>
            <person name="Schadt C."/>
            <person name="Tuskan G."/>
            <person name="Grigoriev I."/>
            <person name="Martin F."/>
            <person name="Vilgalys R."/>
            <person name="Bonito G."/>
        </authorList>
    </citation>
    <scope>NUCLEOTIDE SEQUENCE [LARGE SCALE GENOMIC DNA]</scope>
    <source>
        <strain evidence="2 3">AG-77</strain>
    </source>
</reference>
<sequence>MNTIHPSQKPHSVMSNGKDVAPAMGTDRVLKRPSSSSSSSSHGHGHALGHSARQDHHHNYTLHHNTTNHTHAHSHTHSHQQQQQQQQQQRQQPKDSPMNNSSGQSSSSSRSLHSSLSLSRQTWTHSAFSLLTNESESNGSKGQHHSQLGLQQQQQHQTHASRLSLAGVCTVRIGPHLFLDTKFYTVVSSPSTTPIDSNSPAARSTSPSLALKQEPIAARSQSRSHSPQNQVAMEFKENPGKIWLFPPEASVEFSPANDRDSAQISASFQLPIPALSERSERPNRSSLSNQAISMTIMQATSALWEGLELAVSGPHTVITRSPTTKPKSGSSRPHIPSTHSEDTSEVLGSGKTAKQSSPFNGTTTKRQQDKAVCSLTCSPVHLPVPAPVASLSVLHVKKMLRRSFTCA</sequence>
<keyword evidence="3" id="KW-1185">Reference proteome</keyword>
<gene>
    <name evidence="2" type="ORF">K457DRAFT_832587</name>
</gene>
<dbReference type="AlphaFoldDB" id="A0A197JH11"/>
<feature type="region of interest" description="Disordered" evidence="1">
    <location>
        <begin position="133"/>
        <end position="156"/>
    </location>
</feature>
<feature type="compositionally biased region" description="Polar residues" evidence="1">
    <location>
        <begin position="318"/>
        <end position="331"/>
    </location>
</feature>
<dbReference type="Proteomes" id="UP000078512">
    <property type="component" value="Unassembled WGS sequence"/>
</dbReference>
<feature type="compositionally biased region" description="Polar residues" evidence="1">
    <location>
        <begin position="1"/>
        <end position="15"/>
    </location>
</feature>
<name>A0A197JH11_9FUNG</name>
<feature type="compositionally biased region" description="Polar residues" evidence="1">
    <location>
        <begin position="189"/>
        <end position="208"/>
    </location>
</feature>
<feature type="region of interest" description="Disordered" evidence="1">
    <location>
        <begin position="315"/>
        <end position="367"/>
    </location>
</feature>
<feature type="compositionally biased region" description="Low complexity" evidence="1">
    <location>
        <begin position="79"/>
        <end position="91"/>
    </location>
</feature>
<feature type="compositionally biased region" description="Polar residues" evidence="1">
    <location>
        <begin position="219"/>
        <end position="228"/>
    </location>
</feature>
<organism evidence="2 3">
    <name type="scientific">Linnemannia elongata AG-77</name>
    <dbReference type="NCBI Taxonomy" id="1314771"/>
    <lineage>
        <taxon>Eukaryota</taxon>
        <taxon>Fungi</taxon>
        <taxon>Fungi incertae sedis</taxon>
        <taxon>Mucoromycota</taxon>
        <taxon>Mortierellomycotina</taxon>
        <taxon>Mortierellomycetes</taxon>
        <taxon>Mortierellales</taxon>
        <taxon>Mortierellaceae</taxon>
        <taxon>Linnemannia</taxon>
    </lineage>
</organism>
<evidence type="ECO:0000313" key="2">
    <source>
        <dbReference type="EMBL" id="OAQ24472.1"/>
    </source>
</evidence>
<feature type="compositionally biased region" description="Polar residues" evidence="1">
    <location>
        <begin position="352"/>
        <end position="365"/>
    </location>
</feature>
<protein>
    <submittedName>
        <fullName evidence="2">Uncharacterized protein</fullName>
    </submittedName>
</protein>
<dbReference type="EMBL" id="KV442093">
    <property type="protein sequence ID" value="OAQ24472.1"/>
    <property type="molecule type" value="Genomic_DNA"/>
</dbReference>
<feature type="region of interest" description="Disordered" evidence="1">
    <location>
        <begin position="1"/>
        <end position="118"/>
    </location>
</feature>
<feature type="region of interest" description="Disordered" evidence="1">
    <location>
        <begin position="189"/>
        <end position="228"/>
    </location>
</feature>
<evidence type="ECO:0000313" key="3">
    <source>
        <dbReference type="Proteomes" id="UP000078512"/>
    </source>
</evidence>